<organism evidence="2 3">
    <name type="scientific">Runella rosea</name>
    <dbReference type="NCBI Taxonomy" id="2259595"/>
    <lineage>
        <taxon>Bacteria</taxon>
        <taxon>Pseudomonadati</taxon>
        <taxon>Bacteroidota</taxon>
        <taxon>Cytophagia</taxon>
        <taxon>Cytophagales</taxon>
        <taxon>Spirosomataceae</taxon>
        <taxon>Runella</taxon>
    </lineage>
</organism>
<sequence>MKKLNLYVGFFVFFLCCLFFRFPSFGQSNPYQITPTLQEAYADVFKLKVTSARALLQKEKNTGPQKAFAVYVEDYADMVTLLVSDEKRLFEQLASNEDTRLEFLDDLSTESPYQRLYQAEIRLHWAFIKLKFGKEVSACWDIIKAYRLLEENAKKYPDFISTYKSLGMLHVLIGSAPQNFQWVTKLLGLRGNIPQGMREIKTIIQKDKLFGPEARLVELLLHAYILTYAESQNTALLEFVSGEKDNLLLHFFGTTISMKDGRGEQALKLLNQRPVGSEYLAFPFLDYLKGEILLQKGQYDEARTHLKRFLAQYKGQNYLKDTHMKLFLSHWLDGEEAHAMPYLVRVQAVGTSYVEADKFAEKFAKSFRKKEVSGQQKALMKARLAFDGGYLQEAALALKSYQEPFFTNLYDKAEFHYRWGRILQRQNRPDSSIVHYERAIALSQAQSLYFGATSALQLGYMYQAKGNNAKAVYHFKQALTYPKHEYKNSVDNKARAALTLMGVE</sequence>
<protein>
    <submittedName>
        <fullName evidence="2">Uncharacterized protein</fullName>
    </submittedName>
</protein>
<dbReference type="PROSITE" id="PS50005">
    <property type="entry name" value="TPR"/>
    <property type="match status" value="1"/>
</dbReference>
<dbReference type="SMART" id="SM00028">
    <property type="entry name" value="TPR"/>
    <property type="match status" value="3"/>
</dbReference>
<proteinExistence type="predicted"/>
<evidence type="ECO:0000256" key="1">
    <source>
        <dbReference type="PROSITE-ProRule" id="PRU00339"/>
    </source>
</evidence>
<reference evidence="2 3" key="1">
    <citation type="submission" date="2018-07" db="EMBL/GenBank/DDBJ databases">
        <title>Genome sequencing of Runella.</title>
        <authorList>
            <person name="Baek M.-G."/>
            <person name="Yi H."/>
        </authorList>
    </citation>
    <scope>NUCLEOTIDE SEQUENCE [LARGE SCALE GENOMIC DNA]</scope>
    <source>
        <strain evidence="2 3">HYN0085</strain>
    </source>
</reference>
<dbReference type="SUPFAM" id="SSF48452">
    <property type="entry name" value="TPR-like"/>
    <property type="match status" value="1"/>
</dbReference>
<accession>A0A344TRI4</accession>
<dbReference type="Proteomes" id="UP000251993">
    <property type="component" value="Chromosome"/>
</dbReference>
<keyword evidence="3" id="KW-1185">Reference proteome</keyword>
<dbReference type="Pfam" id="PF13424">
    <property type="entry name" value="TPR_12"/>
    <property type="match status" value="1"/>
</dbReference>
<evidence type="ECO:0000313" key="2">
    <source>
        <dbReference type="EMBL" id="AXE21255.1"/>
    </source>
</evidence>
<dbReference type="OrthoDB" id="1466726at2"/>
<dbReference type="RefSeq" id="WP_114070016.1">
    <property type="nucleotide sequence ID" value="NZ_CP030850.1"/>
</dbReference>
<dbReference type="Gene3D" id="1.25.40.10">
    <property type="entry name" value="Tetratricopeptide repeat domain"/>
    <property type="match status" value="2"/>
</dbReference>
<dbReference type="InterPro" id="IPR011990">
    <property type="entry name" value="TPR-like_helical_dom_sf"/>
</dbReference>
<evidence type="ECO:0000313" key="3">
    <source>
        <dbReference type="Proteomes" id="UP000251993"/>
    </source>
</evidence>
<gene>
    <name evidence="2" type="ORF">DR864_27685</name>
</gene>
<name>A0A344TRI4_9BACT</name>
<dbReference type="EMBL" id="CP030850">
    <property type="protein sequence ID" value="AXE21255.1"/>
    <property type="molecule type" value="Genomic_DNA"/>
</dbReference>
<keyword evidence="1" id="KW-0802">TPR repeat</keyword>
<dbReference type="Pfam" id="PF13174">
    <property type="entry name" value="TPR_6"/>
    <property type="match status" value="1"/>
</dbReference>
<dbReference type="InterPro" id="IPR019734">
    <property type="entry name" value="TPR_rpt"/>
</dbReference>
<dbReference type="AlphaFoldDB" id="A0A344TRI4"/>
<feature type="repeat" description="TPR" evidence="1">
    <location>
        <begin position="452"/>
        <end position="485"/>
    </location>
</feature>
<dbReference type="KEGG" id="run:DR864_27685"/>